<sequence length="39" mass="4296">MLFALPEPWPVATSVLQCTESTQACSCASVPIVFNFIMY</sequence>
<dbReference type="EMBL" id="GBRH01268929">
    <property type="protein sequence ID" value="JAD28966.1"/>
    <property type="molecule type" value="Transcribed_RNA"/>
</dbReference>
<reference evidence="1" key="1">
    <citation type="submission" date="2014-09" db="EMBL/GenBank/DDBJ databases">
        <authorList>
            <person name="Magalhaes I.L.F."/>
            <person name="Oliveira U."/>
            <person name="Santos F.R."/>
            <person name="Vidigal T.H.D.A."/>
            <person name="Brescovit A.D."/>
            <person name="Santos A.J."/>
        </authorList>
    </citation>
    <scope>NUCLEOTIDE SEQUENCE</scope>
    <source>
        <tissue evidence="1">Shoot tissue taken approximately 20 cm above the soil surface</tissue>
    </source>
</reference>
<accession>A0A0A8YRB2</accession>
<evidence type="ECO:0000313" key="1">
    <source>
        <dbReference type="EMBL" id="JAD28966.1"/>
    </source>
</evidence>
<dbReference type="AlphaFoldDB" id="A0A0A8YRB2"/>
<protein>
    <submittedName>
        <fullName evidence="1">Uncharacterized protein</fullName>
    </submittedName>
</protein>
<organism evidence="1">
    <name type="scientific">Arundo donax</name>
    <name type="common">Giant reed</name>
    <name type="synonym">Donax arundinaceus</name>
    <dbReference type="NCBI Taxonomy" id="35708"/>
    <lineage>
        <taxon>Eukaryota</taxon>
        <taxon>Viridiplantae</taxon>
        <taxon>Streptophyta</taxon>
        <taxon>Embryophyta</taxon>
        <taxon>Tracheophyta</taxon>
        <taxon>Spermatophyta</taxon>
        <taxon>Magnoliopsida</taxon>
        <taxon>Liliopsida</taxon>
        <taxon>Poales</taxon>
        <taxon>Poaceae</taxon>
        <taxon>PACMAD clade</taxon>
        <taxon>Arundinoideae</taxon>
        <taxon>Arundineae</taxon>
        <taxon>Arundo</taxon>
    </lineage>
</organism>
<name>A0A0A8YRB2_ARUDO</name>
<proteinExistence type="predicted"/>
<reference evidence="1" key="2">
    <citation type="journal article" date="2015" name="Data Brief">
        <title>Shoot transcriptome of the giant reed, Arundo donax.</title>
        <authorList>
            <person name="Barrero R.A."/>
            <person name="Guerrero F.D."/>
            <person name="Moolhuijzen P."/>
            <person name="Goolsby J.A."/>
            <person name="Tidwell J."/>
            <person name="Bellgard S.E."/>
            <person name="Bellgard M.I."/>
        </authorList>
    </citation>
    <scope>NUCLEOTIDE SEQUENCE</scope>
    <source>
        <tissue evidence="1">Shoot tissue taken approximately 20 cm above the soil surface</tissue>
    </source>
</reference>